<dbReference type="EMBL" id="JBANDC010000019">
    <property type="protein sequence ID" value="MEM4990010.1"/>
    <property type="molecule type" value="Genomic_DNA"/>
</dbReference>
<sequence length="261" mass="28452">MTTPYFDFVTGLIAAAKAQADKLASHADHHGLAGEIRELAAQKCVEPFLTQSFRCGTGKVIDSLGNKSDQADIVVYHKRTVAPVFLSSQLGLFPVECVEYVFEVKSTLSATEIKDANTKFRALAKLKSYPKTDADGTVIGGLMPSAILLAFSSDIVGDELERYLKHTDDSSPPCTILCVLGKGYWWYVSGQWHGMRCVPSMPPFTEYASFITGLMNTLSSEECSIRPFNPGPYIDAIGAVMYAMGLKPGDTPPDYFLNPTL</sequence>
<feature type="domain" description="DUF6602" evidence="1">
    <location>
        <begin position="24"/>
        <end position="126"/>
    </location>
</feature>
<dbReference type="Pfam" id="PF20247">
    <property type="entry name" value="DUF6602"/>
    <property type="match status" value="1"/>
</dbReference>
<comment type="caution">
    <text evidence="2">The sequence shown here is derived from an EMBL/GenBank/DDBJ whole genome shotgun (WGS) entry which is preliminary data.</text>
</comment>
<name>A0ABU9Q173_9BURK</name>
<dbReference type="RefSeq" id="WP_342831154.1">
    <property type="nucleotide sequence ID" value="NZ_JBANDC010000019.1"/>
</dbReference>
<proteinExistence type="predicted"/>
<reference evidence="2 3" key="1">
    <citation type="submission" date="2024-02" db="EMBL/GenBank/DDBJ databases">
        <title>Draft genome sequence of Collimonas sp. strain H4R21, an effective mineral-weathering bacterial strain isolated from the beech rhizosphere.</title>
        <authorList>
            <person name="Morin E."/>
            <person name="Uroz S."/>
            <person name="Leveau J.H.J."/>
            <person name="Kumar R."/>
            <person name="Rey M.W."/>
            <person name="Pham J."/>
        </authorList>
    </citation>
    <scope>NUCLEOTIDE SEQUENCE [LARGE SCALE GENOMIC DNA]</scope>
    <source>
        <strain evidence="2 3">H4R21</strain>
    </source>
</reference>
<keyword evidence="3" id="KW-1185">Reference proteome</keyword>
<evidence type="ECO:0000313" key="3">
    <source>
        <dbReference type="Proteomes" id="UP001495910"/>
    </source>
</evidence>
<protein>
    <submittedName>
        <fullName evidence="2">DUF6602 domain-containing protein</fullName>
    </submittedName>
</protein>
<accession>A0ABU9Q173</accession>
<gene>
    <name evidence="2" type="ORF">V8G57_21660</name>
</gene>
<dbReference type="Proteomes" id="UP001495910">
    <property type="component" value="Unassembled WGS sequence"/>
</dbReference>
<dbReference type="CDD" id="cd21173">
    <property type="entry name" value="NucC-like"/>
    <property type="match status" value="1"/>
</dbReference>
<evidence type="ECO:0000259" key="1">
    <source>
        <dbReference type="Pfam" id="PF20247"/>
    </source>
</evidence>
<evidence type="ECO:0000313" key="2">
    <source>
        <dbReference type="EMBL" id="MEM4990010.1"/>
    </source>
</evidence>
<dbReference type="InterPro" id="IPR046537">
    <property type="entry name" value="DUF6602"/>
</dbReference>
<organism evidence="2 3">
    <name type="scientific">Collimonas rhizosphaerae</name>
    <dbReference type="NCBI Taxonomy" id="3126357"/>
    <lineage>
        <taxon>Bacteria</taxon>
        <taxon>Pseudomonadati</taxon>
        <taxon>Pseudomonadota</taxon>
        <taxon>Betaproteobacteria</taxon>
        <taxon>Burkholderiales</taxon>
        <taxon>Oxalobacteraceae</taxon>
        <taxon>Collimonas</taxon>
    </lineage>
</organism>